<comment type="function">
    <text evidence="12">Putative RNA polymerase II subunit B1 C-terminal domain (CTD) phosphatase involved in RNA polymerase II transcription regulation.</text>
</comment>
<evidence type="ECO:0000256" key="13">
    <source>
        <dbReference type="SAM" id="MobiDB-lite"/>
    </source>
</evidence>
<keyword evidence="3 12" id="KW-0479">Metal-binding</keyword>
<sequence>MEDSMEDFIRISRNIKSEEPQKIKEEIQNTVQRKKECDMRAIKIVEFSIEGKLRPEIFTRCLPYINQSHYQDIVEERAITKLCGYSICGKKIPDMPKKQYYISTKSNKVFDITERKNFCSNYCYKASLHIKKQIDDSPLWMRKLDDIPEYQLMDSNEGGLPGECVDQGIARPVVEQPFTSVSAFAEVSLNDVADKEVGGEKHSKQNKNRGSQKKISKLAKTMQTISEQVDEESNSLKENIENTEPLPANPEVSSSRTLPIIVENVEMSLEETKTSTESPVKPHSKKPKKKISKSTSRVDAEALMKKVIKDWLSLETYIFLFGESKIKQILNEKKLSDVFDELNIGELQRDQQTRYMDICKRLHLQEMADEKFDQAIIGNSNLKPPPDFKRLKEDSKDLNIKVKCFYSGMLHEKEDKNFPTKINKVDPNDKGGEELAAVLPLVDVNSQKAMRRKIFLNAINKSMHQLLQALRIRSFTCILSDLQHLVKTFRLKADNIVFKPALWNHIAVVLLYILSIKDPNIKNILDEASSQEYIKLQLSTLPSKETFVSDIIMDVQNIEMFVEQFISFN</sequence>
<keyword evidence="5 12" id="KW-0378">Hydrolase</keyword>
<evidence type="ECO:0000256" key="8">
    <source>
        <dbReference type="ARBA" id="ARBA00023242"/>
    </source>
</evidence>
<dbReference type="GO" id="GO:0005634">
    <property type="term" value="C:nucleus"/>
    <property type="evidence" value="ECO:0007669"/>
    <property type="project" value="UniProtKB-SubCell"/>
</dbReference>
<reference evidence="15" key="2">
    <citation type="submission" date="2022-10" db="EMBL/GenBank/DDBJ databases">
        <authorList>
            <consortium name="ENA_rothamsted_submissions"/>
            <consortium name="culmorum"/>
            <person name="King R."/>
        </authorList>
    </citation>
    <scope>NUCLEOTIDE SEQUENCE</scope>
</reference>
<evidence type="ECO:0000256" key="1">
    <source>
        <dbReference type="ARBA" id="ARBA00004123"/>
    </source>
</evidence>
<evidence type="ECO:0000256" key="11">
    <source>
        <dbReference type="PROSITE-ProRule" id="PRU00812"/>
    </source>
</evidence>
<dbReference type="Gene3D" id="1.25.40.820">
    <property type="match status" value="1"/>
</dbReference>
<dbReference type="PANTHER" id="PTHR14732">
    <property type="entry name" value="RNA POLYMERASE II SUBUNIT B1 CTD PHOSPHATASE RPAP2-RELATED"/>
    <property type="match status" value="1"/>
</dbReference>
<evidence type="ECO:0000256" key="12">
    <source>
        <dbReference type="RuleBase" id="RU367080"/>
    </source>
</evidence>
<evidence type="ECO:0000256" key="5">
    <source>
        <dbReference type="ARBA" id="ARBA00022801"/>
    </source>
</evidence>
<gene>
    <name evidence="15" type="ORF">PHAECO_LOCUS9264</name>
</gene>
<feature type="compositionally biased region" description="Basic residues" evidence="13">
    <location>
        <begin position="282"/>
        <end position="292"/>
    </location>
</feature>
<keyword evidence="7 12" id="KW-0904">Protein phosphatase</keyword>
<dbReference type="EMBL" id="OU896711">
    <property type="protein sequence ID" value="CAG9821692.1"/>
    <property type="molecule type" value="Genomic_DNA"/>
</dbReference>
<dbReference type="OrthoDB" id="2590500at2759"/>
<dbReference type="GO" id="GO:0005737">
    <property type="term" value="C:cytoplasm"/>
    <property type="evidence" value="ECO:0007669"/>
    <property type="project" value="TreeGrafter"/>
</dbReference>
<comment type="subcellular location">
    <subcellularLocation>
        <location evidence="1 12">Nucleus</location>
    </subcellularLocation>
</comment>
<dbReference type="GO" id="GO:0008270">
    <property type="term" value="F:zinc ion binding"/>
    <property type="evidence" value="ECO:0007669"/>
    <property type="project" value="UniProtKB-KW"/>
</dbReference>
<dbReference type="Proteomes" id="UP001153737">
    <property type="component" value="Chromosome 5"/>
</dbReference>
<name>A0A9N9SGI8_PHACE</name>
<dbReference type="GO" id="GO:0043175">
    <property type="term" value="F:RNA polymerase core enzyme binding"/>
    <property type="evidence" value="ECO:0007669"/>
    <property type="project" value="UniProtKB-UniRule"/>
</dbReference>
<evidence type="ECO:0000256" key="7">
    <source>
        <dbReference type="ARBA" id="ARBA00022912"/>
    </source>
</evidence>
<dbReference type="PANTHER" id="PTHR14732:SF0">
    <property type="entry name" value="RNA POLYMERASE II SUBUNIT B1 CTD PHOSPHATASE RPAP2-RELATED"/>
    <property type="match status" value="1"/>
</dbReference>
<proteinExistence type="inferred from homology"/>
<evidence type="ECO:0000256" key="2">
    <source>
        <dbReference type="ARBA" id="ARBA00005676"/>
    </source>
</evidence>
<reference evidence="15" key="1">
    <citation type="submission" date="2022-01" db="EMBL/GenBank/DDBJ databases">
        <authorList>
            <person name="King R."/>
        </authorList>
    </citation>
    <scope>NUCLEOTIDE SEQUENCE</scope>
</reference>
<evidence type="ECO:0000256" key="3">
    <source>
        <dbReference type="ARBA" id="ARBA00022723"/>
    </source>
</evidence>
<dbReference type="InterPro" id="IPR039693">
    <property type="entry name" value="Rtr1/RPAP2"/>
</dbReference>
<dbReference type="AlphaFoldDB" id="A0A9N9SGI8"/>
<dbReference type="PROSITE" id="PS51479">
    <property type="entry name" value="ZF_RTR1"/>
    <property type="match status" value="1"/>
</dbReference>
<dbReference type="Pfam" id="PF04181">
    <property type="entry name" value="RPAP2_Rtr1"/>
    <property type="match status" value="1"/>
</dbReference>
<feature type="compositionally biased region" description="Basic residues" evidence="13">
    <location>
        <begin position="204"/>
        <end position="215"/>
    </location>
</feature>
<evidence type="ECO:0000256" key="4">
    <source>
        <dbReference type="ARBA" id="ARBA00022771"/>
    </source>
</evidence>
<keyword evidence="4 12" id="KW-0863">Zinc-finger</keyword>
<feature type="region of interest" description="Disordered" evidence="13">
    <location>
        <begin position="270"/>
        <end position="293"/>
    </location>
</feature>
<evidence type="ECO:0000313" key="16">
    <source>
        <dbReference type="Proteomes" id="UP001153737"/>
    </source>
</evidence>
<keyword evidence="16" id="KW-1185">Reference proteome</keyword>
<comment type="catalytic activity">
    <reaction evidence="10 12">
        <text>O-phospho-L-threonyl-[protein] + H2O = L-threonyl-[protein] + phosphate</text>
        <dbReference type="Rhea" id="RHEA:47004"/>
        <dbReference type="Rhea" id="RHEA-COMP:11060"/>
        <dbReference type="Rhea" id="RHEA-COMP:11605"/>
        <dbReference type="ChEBI" id="CHEBI:15377"/>
        <dbReference type="ChEBI" id="CHEBI:30013"/>
        <dbReference type="ChEBI" id="CHEBI:43474"/>
        <dbReference type="ChEBI" id="CHEBI:61977"/>
        <dbReference type="EC" id="3.1.3.16"/>
    </reaction>
</comment>
<evidence type="ECO:0000256" key="9">
    <source>
        <dbReference type="ARBA" id="ARBA00047761"/>
    </source>
</evidence>
<organism evidence="15 16">
    <name type="scientific">Phaedon cochleariae</name>
    <name type="common">Mustard beetle</name>
    <dbReference type="NCBI Taxonomy" id="80249"/>
    <lineage>
        <taxon>Eukaryota</taxon>
        <taxon>Metazoa</taxon>
        <taxon>Ecdysozoa</taxon>
        <taxon>Arthropoda</taxon>
        <taxon>Hexapoda</taxon>
        <taxon>Insecta</taxon>
        <taxon>Pterygota</taxon>
        <taxon>Neoptera</taxon>
        <taxon>Endopterygota</taxon>
        <taxon>Coleoptera</taxon>
        <taxon>Polyphaga</taxon>
        <taxon>Cucujiformia</taxon>
        <taxon>Chrysomeloidea</taxon>
        <taxon>Chrysomelidae</taxon>
        <taxon>Chrysomelinae</taxon>
        <taxon>Chrysomelini</taxon>
        <taxon>Phaedon</taxon>
    </lineage>
</organism>
<keyword evidence="6 12" id="KW-0862">Zinc</keyword>
<comment type="similarity">
    <text evidence="2 11 12">Belongs to the RPAP2 family.</text>
</comment>
<dbReference type="InterPro" id="IPR007308">
    <property type="entry name" value="Rtr1/RPAP2_dom"/>
</dbReference>
<dbReference type="GO" id="GO:0008420">
    <property type="term" value="F:RNA polymerase II CTD heptapeptide repeat phosphatase activity"/>
    <property type="evidence" value="ECO:0007669"/>
    <property type="project" value="UniProtKB-UniRule"/>
</dbReference>
<dbReference type="InterPro" id="IPR038534">
    <property type="entry name" value="Rtr1/RPAP2_sf"/>
</dbReference>
<keyword evidence="8 12" id="KW-0539">Nucleus</keyword>
<evidence type="ECO:0000256" key="6">
    <source>
        <dbReference type="ARBA" id="ARBA00022833"/>
    </source>
</evidence>
<evidence type="ECO:0000259" key="14">
    <source>
        <dbReference type="PROSITE" id="PS51479"/>
    </source>
</evidence>
<feature type="domain" description="RTR1-type" evidence="14">
    <location>
        <begin position="60"/>
        <end position="143"/>
    </location>
</feature>
<accession>A0A9N9SGI8</accession>
<protein>
    <recommendedName>
        <fullName evidence="12">RNA polymerase II subunit B1 CTD phosphatase RPAP2 homolog</fullName>
        <ecNumber evidence="12">3.1.3.16</ecNumber>
    </recommendedName>
</protein>
<evidence type="ECO:0000256" key="10">
    <source>
        <dbReference type="ARBA" id="ARBA00048336"/>
    </source>
</evidence>
<evidence type="ECO:0000313" key="15">
    <source>
        <dbReference type="EMBL" id="CAG9821692.1"/>
    </source>
</evidence>
<dbReference type="EC" id="3.1.3.16" evidence="12"/>
<feature type="region of interest" description="Disordered" evidence="13">
    <location>
        <begin position="195"/>
        <end position="215"/>
    </location>
</feature>
<comment type="catalytic activity">
    <reaction evidence="9 12">
        <text>O-phospho-L-seryl-[protein] + H2O = L-seryl-[protein] + phosphate</text>
        <dbReference type="Rhea" id="RHEA:20629"/>
        <dbReference type="Rhea" id="RHEA-COMP:9863"/>
        <dbReference type="Rhea" id="RHEA-COMP:11604"/>
        <dbReference type="ChEBI" id="CHEBI:15377"/>
        <dbReference type="ChEBI" id="CHEBI:29999"/>
        <dbReference type="ChEBI" id="CHEBI:43474"/>
        <dbReference type="ChEBI" id="CHEBI:83421"/>
        <dbReference type="EC" id="3.1.3.16"/>
    </reaction>
</comment>